<reference evidence="4" key="1">
    <citation type="journal article" date="2014" name="Genome Biol. Evol.">
        <title>Pangenome evidence for extensive interdomain horizontal transfer affecting lineage core and shell genes in uncultured planktonic thaumarchaeota and euryarchaeota.</title>
        <authorList>
            <person name="Deschamps P."/>
            <person name="Zivanovic Y."/>
            <person name="Moreira D."/>
            <person name="Rodriguez-Valera F."/>
            <person name="Lopez-Garcia P."/>
        </authorList>
    </citation>
    <scope>NUCLEOTIDE SEQUENCE</scope>
</reference>
<dbReference type="GO" id="GO:0003676">
    <property type="term" value="F:nucleic acid binding"/>
    <property type="evidence" value="ECO:0007669"/>
    <property type="project" value="InterPro"/>
</dbReference>
<dbReference type="EMBL" id="KF900567">
    <property type="protein sequence ID" value="AIE99611.1"/>
    <property type="molecule type" value="Genomic_DNA"/>
</dbReference>
<feature type="domain" description="DHH-CID" evidence="3">
    <location>
        <begin position="197"/>
        <end position="268"/>
    </location>
</feature>
<dbReference type="SUPFAM" id="SSF64182">
    <property type="entry name" value="DHH phosphoesterases"/>
    <property type="match status" value="1"/>
</dbReference>
<dbReference type="Pfam" id="PF02272">
    <property type="entry name" value="DHHA1"/>
    <property type="match status" value="1"/>
</dbReference>
<sequence>MVKILDESLSNFKDKISDCIKKGKNISVISHIDCDGITSASIIAKALFREGVRCTVTTTHEFNKQLVEKLENDSSEFHVITDLGGGFARDLDEKLGEEWVVLDHHEIPKEEHENNRVINAWKYDIDGGTEISAGGMAYFAAKSLGKRNVDLAGLAVISAIGDRQDGGDRKSLIGMNSEILKTAKANEQIEVDLDLLLVGRETRPLPDALAFTSNPFIEGLTWNRGSCLSLLNSSGIPLKEKGRWRVAAELSDEEKHQIVEAITKFASGKNSTEIIQELIGYTFTFTNEGQRSLLRDAREFSTLLNSCGRINKSGVGIAICLGDRNKMLQEGEKILSEYRRKIRDFMNVLTNERWRISENLNCLMVNGEGLVPERMTGTISSIMAGSPKNAGKIVILRTNGEEGTIKFSSRKSHSCKIGLNLSSLMKEAAEKFDGVGGGHDAAAGAKITRDKLDGFMNYLEGNVANSQDSSNTE</sequence>
<dbReference type="Pfam" id="PF21763">
    <property type="entry name" value="DHH_CID"/>
    <property type="match status" value="1"/>
</dbReference>
<proteinExistence type="predicted"/>
<evidence type="ECO:0000259" key="3">
    <source>
        <dbReference type="Pfam" id="PF21763"/>
    </source>
</evidence>
<dbReference type="PANTHER" id="PTHR30255">
    <property type="entry name" value="SINGLE-STRANDED-DNA-SPECIFIC EXONUCLEASE RECJ"/>
    <property type="match status" value="1"/>
</dbReference>
<protein>
    <submittedName>
        <fullName evidence="4">Phosphoesterase DHHA1</fullName>
    </submittedName>
</protein>
<evidence type="ECO:0000259" key="2">
    <source>
        <dbReference type="Pfam" id="PF02272"/>
    </source>
</evidence>
<feature type="domain" description="DHHA1" evidence="2">
    <location>
        <begin position="374"/>
        <end position="461"/>
    </location>
</feature>
<dbReference type="InterPro" id="IPR003156">
    <property type="entry name" value="DHHA1_dom"/>
</dbReference>
<evidence type="ECO:0000313" key="4">
    <source>
        <dbReference type="EMBL" id="AIE99611.1"/>
    </source>
</evidence>
<dbReference type="InterPro" id="IPR001667">
    <property type="entry name" value="DDH_dom"/>
</dbReference>
<name>A0A075GC63_9ARCH</name>
<dbReference type="GO" id="GO:0004527">
    <property type="term" value="F:exonuclease activity"/>
    <property type="evidence" value="ECO:0007669"/>
    <property type="project" value="UniProtKB-KW"/>
</dbReference>
<dbReference type="Gene3D" id="3.90.1640.30">
    <property type="match status" value="1"/>
</dbReference>
<evidence type="ECO:0000259" key="1">
    <source>
        <dbReference type="Pfam" id="PF01368"/>
    </source>
</evidence>
<dbReference type="PANTHER" id="PTHR30255:SF2">
    <property type="entry name" value="SINGLE-STRANDED-DNA-SPECIFIC EXONUCLEASE RECJ"/>
    <property type="match status" value="1"/>
</dbReference>
<dbReference type="InterPro" id="IPR038763">
    <property type="entry name" value="DHH_sf"/>
</dbReference>
<feature type="domain" description="DDH" evidence="1">
    <location>
        <begin position="25"/>
        <end position="142"/>
    </location>
</feature>
<dbReference type="AlphaFoldDB" id="A0A075GC63"/>
<dbReference type="Pfam" id="PF01368">
    <property type="entry name" value="DHH"/>
    <property type="match status" value="1"/>
</dbReference>
<dbReference type="InterPro" id="IPR051673">
    <property type="entry name" value="SSDNA_exonuclease_RecJ"/>
</dbReference>
<dbReference type="InterPro" id="IPR048515">
    <property type="entry name" value="DHH_CID"/>
</dbReference>
<accession>A0A075GC63</accession>
<organism evidence="4">
    <name type="scientific">uncultured marine thaumarchaeote KM3_115_A11</name>
    <dbReference type="NCBI Taxonomy" id="1455988"/>
    <lineage>
        <taxon>Archaea</taxon>
        <taxon>Nitrososphaerota</taxon>
        <taxon>environmental samples</taxon>
    </lineage>
</organism>
<dbReference type="Gene3D" id="3.10.310.30">
    <property type="match status" value="1"/>
</dbReference>